<evidence type="ECO:0000256" key="2">
    <source>
        <dbReference type="ARBA" id="ARBA00022679"/>
    </source>
</evidence>
<proteinExistence type="predicted"/>
<reference evidence="5" key="1">
    <citation type="submission" date="2021-04" db="EMBL/GenBank/DDBJ databases">
        <title>Genomic insights into ecological role and evolution of a novel Thermoplasmata order Candidatus Sysuiplasmatales.</title>
        <authorList>
            <person name="Yuan Y."/>
        </authorList>
    </citation>
    <scope>NUCLEOTIDE SEQUENCE</scope>
    <source>
        <strain evidence="5">YP2-bin.285</strain>
    </source>
</reference>
<evidence type="ECO:0000313" key="5">
    <source>
        <dbReference type="EMBL" id="MBX8632781.1"/>
    </source>
</evidence>
<dbReference type="InterPro" id="IPR029063">
    <property type="entry name" value="SAM-dependent_MTases_sf"/>
</dbReference>
<dbReference type="InterPro" id="IPR002295">
    <property type="entry name" value="N4/N6-MTase_EcoPI_Mod-like"/>
</dbReference>
<protein>
    <submittedName>
        <fullName evidence="5">Site-specific DNA-methyltransferase</fullName>
    </submittedName>
</protein>
<dbReference type="GO" id="GO:0003677">
    <property type="term" value="F:DNA binding"/>
    <property type="evidence" value="ECO:0007669"/>
    <property type="project" value="InterPro"/>
</dbReference>
<dbReference type="AlphaFoldDB" id="A0A8J7YRY7"/>
<dbReference type="GO" id="GO:0032259">
    <property type="term" value="P:methylation"/>
    <property type="evidence" value="ECO:0007669"/>
    <property type="project" value="UniProtKB-KW"/>
</dbReference>
<evidence type="ECO:0000259" key="4">
    <source>
        <dbReference type="Pfam" id="PF01555"/>
    </source>
</evidence>
<dbReference type="Gene3D" id="3.40.50.150">
    <property type="entry name" value="Vaccinia Virus protein VP39"/>
    <property type="match status" value="1"/>
</dbReference>
<sequence length="170" mass="19981">MVSGSLGWSAMDSKIPEKLLNRLHRGSIFDILPLIPDNSVDCIFADPDYNVGVRYQGTSYTRSFKEYIDECVRWSRECHRVLKEDGNFFIVNYGKNSAYLRTEYLDSAFSNVYEYVWVYRTNIGFGKTHFTTAHRIILHCTKSHSNRFYKDRVAQPYQNPTDRRIRKLLS</sequence>
<evidence type="ECO:0000256" key="3">
    <source>
        <dbReference type="ARBA" id="ARBA00022691"/>
    </source>
</evidence>
<evidence type="ECO:0000313" key="6">
    <source>
        <dbReference type="Proteomes" id="UP000716004"/>
    </source>
</evidence>
<accession>A0A8J7YRY7</accession>
<evidence type="ECO:0000256" key="1">
    <source>
        <dbReference type="ARBA" id="ARBA00022603"/>
    </source>
</evidence>
<dbReference type="PRINTS" id="PR00506">
    <property type="entry name" value="D21N6MTFRASE"/>
</dbReference>
<dbReference type="EMBL" id="JAGVSJ010000069">
    <property type="protein sequence ID" value="MBX8632781.1"/>
    <property type="molecule type" value="Genomic_DNA"/>
</dbReference>
<dbReference type="SUPFAM" id="SSF53335">
    <property type="entry name" value="S-adenosyl-L-methionine-dependent methyltransferases"/>
    <property type="match status" value="1"/>
</dbReference>
<dbReference type="Pfam" id="PF01555">
    <property type="entry name" value="N6_N4_Mtase"/>
    <property type="match status" value="1"/>
</dbReference>
<feature type="domain" description="DNA methylase N-4/N-6" evidence="4">
    <location>
        <begin position="40"/>
        <end position="166"/>
    </location>
</feature>
<keyword evidence="2" id="KW-0808">Transferase</keyword>
<organism evidence="5 6">
    <name type="scientific">Candidatus Sysuiplasma superficiale</name>
    <dbReference type="NCBI Taxonomy" id="2823368"/>
    <lineage>
        <taxon>Archaea</taxon>
        <taxon>Methanobacteriati</taxon>
        <taxon>Thermoplasmatota</taxon>
        <taxon>Thermoplasmata</taxon>
        <taxon>Candidatus Sysuiplasmatales</taxon>
        <taxon>Candidatus Sysuiplasmataceae</taxon>
        <taxon>Candidatus Sysuiplasma</taxon>
    </lineage>
</organism>
<name>A0A8J7YRY7_9ARCH</name>
<comment type="caution">
    <text evidence="5">The sequence shown here is derived from an EMBL/GenBank/DDBJ whole genome shotgun (WGS) entry which is preliminary data.</text>
</comment>
<dbReference type="InterPro" id="IPR002941">
    <property type="entry name" value="DNA_methylase_N4/N6"/>
</dbReference>
<gene>
    <name evidence="5" type="ORF">J9259_09775</name>
</gene>
<dbReference type="GO" id="GO:0008170">
    <property type="term" value="F:N-methyltransferase activity"/>
    <property type="evidence" value="ECO:0007669"/>
    <property type="project" value="InterPro"/>
</dbReference>
<keyword evidence="1" id="KW-0489">Methyltransferase</keyword>
<keyword evidence="3" id="KW-0949">S-adenosyl-L-methionine</keyword>
<dbReference type="Proteomes" id="UP000716004">
    <property type="component" value="Unassembled WGS sequence"/>
</dbReference>
<feature type="non-terminal residue" evidence="5">
    <location>
        <position position="170"/>
    </location>
</feature>